<evidence type="ECO:0008006" key="3">
    <source>
        <dbReference type="Google" id="ProtNLM"/>
    </source>
</evidence>
<sequence>MMSLMTWKLLDPNALQTSLRKIRMRRFGFGLIPRTWPGVLKMLKTGQRARSYADRDPDHLLPSEISRCRAPRLKKEIRRLQALGEYTNDQIMVMVRKGKQRRHIPGVGQVLAGRSKDVLDVPVPRCNHTSDVNELKRNNKLLTKQIDMIMKVMSSDDMMSQLLTQLQS</sequence>
<keyword evidence="2" id="KW-1185">Reference proteome</keyword>
<evidence type="ECO:0000313" key="1">
    <source>
        <dbReference type="EMBL" id="GJS72500.1"/>
    </source>
</evidence>
<name>A0ABQ4Y557_9ASTR</name>
<dbReference type="Proteomes" id="UP001151760">
    <property type="component" value="Unassembled WGS sequence"/>
</dbReference>
<gene>
    <name evidence="1" type="ORF">Tco_0705341</name>
</gene>
<dbReference type="EMBL" id="BQNB010010084">
    <property type="protein sequence ID" value="GJS72500.1"/>
    <property type="molecule type" value="Genomic_DNA"/>
</dbReference>
<reference evidence="1" key="1">
    <citation type="journal article" date="2022" name="Int. J. Mol. Sci.">
        <title>Draft Genome of Tanacetum Coccineum: Genomic Comparison of Closely Related Tanacetum-Family Plants.</title>
        <authorList>
            <person name="Yamashiro T."/>
            <person name="Shiraishi A."/>
            <person name="Nakayama K."/>
            <person name="Satake H."/>
        </authorList>
    </citation>
    <scope>NUCLEOTIDE SEQUENCE</scope>
</reference>
<protein>
    <recommendedName>
        <fullName evidence="3">Ribosomal protein S13</fullName>
    </recommendedName>
</protein>
<reference evidence="1" key="2">
    <citation type="submission" date="2022-01" db="EMBL/GenBank/DDBJ databases">
        <authorList>
            <person name="Yamashiro T."/>
            <person name="Shiraishi A."/>
            <person name="Satake H."/>
            <person name="Nakayama K."/>
        </authorList>
    </citation>
    <scope>NUCLEOTIDE SEQUENCE</scope>
</reference>
<evidence type="ECO:0000313" key="2">
    <source>
        <dbReference type="Proteomes" id="UP001151760"/>
    </source>
</evidence>
<organism evidence="1 2">
    <name type="scientific">Tanacetum coccineum</name>
    <dbReference type="NCBI Taxonomy" id="301880"/>
    <lineage>
        <taxon>Eukaryota</taxon>
        <taxon>Viridiplantae</taxon>
        <taxon>Streptophyta</taxon>
        <taxon>Embryophyta</taxon>
        <taxon>Tracheophyta</taxon>
        <taxon>Spermatophyta</taxon>
        <taxon>Magnoliopsida</taxon>
        <taxon>eudicotyledons</taxon>
        <taxon>Gunneridae</taxon>
        <taxon>Pentapetalae</taxon>
        <taxon>asterids</taxon>
        <taxon>campanulids</taxon>
        <taxon>Asterales</taxon>
        <taxon>Asteraceae</taxon>
        <taxon>Asteroideae</taxon>
        <taxon>Anthemideae</taxon>
        <taxon>Anthemidinae</taxon>
        <taxon>Tanacetum</taxon>
    </lineage>
</organism>
<proteinExistence type="predicted"/>
<accession>A0ABQ4Y557</accession>
<comment type="caution">
    <text evidence="1">The sequence shown here is derived from an EMBL/GenBank/DDBJ whole genome shotgun (WGS) entry which is preliminary data.</text>
</comment>